<evidence type="ECO:0000313" key="2">
    <source>
        <dbReference type="Proteomes" id="UP000321362"/>
    </source>
</evidence>
<proteinExistence type="predicted"/>
<organism evidence="1 2">
    <name type="scientific">Mucilaginibacter ginsenosidivorax</name>
    <dbReference type="NCBI Taxonomy" id="862126"/>
    <lineage>
        <taxon>Bacteria</taxon>
        <taxon>Pseudomonadati</taxon>
        <taxon>Bacteroidota</taxon>
        <taxon>Sphingobacteriia</taxon>
        <taxon>Sphingobacteriales</taxon>
        <taxon>Sphingobacteriaceae</taxon>
        <taxon>Mucilaginibacter</taxon>
    </lineage>
</organism>
<protein>
    <submittedName>
        <fullName evidence="1">DUF4198 domain-containing protein</fullName>
    </submittedName>
</protein>
<dbReference type="RefSeq" id="WP_147053742.1">
    <property type="nucleotide sequence ID" value="NZ_CP042437.1"/>
</dbReference>
<accession>A0A5B8VZ30</accession>
<evidence type="ECO:0000313" key="1">
    <source>
        <dbReference type="EMBL" id="QEC76571.1"/>
    </source>
</evidence>
<dbReference type="OrthoDB" id="796327at2"/>
<sequence length="283" mass="32174">MKRFVYLLLAVLLIIGFTAYAQDFFLLPGSFYMKKGDNINLHLLSGNEFAKEGEYKYDGAKISKFVLYEGKKQTDLGKSPKDTASNILNYKLESPGLATIEVIKSENVESERNKFLKYLSSEGLDQIAEEAKANNQQYFVEKTTRYLKTLVMVDKPTDRDFDKSLNEEYEIVIKQNPYKADYGDDVTAEVLFHGKPLKDAVVIVYVKTINGNVYPQKLSADANGLIFFKLSREGIYMLSSVHIEASKDKNADFESWGTTYTFAFTNNGSMPDTYREFGFGNKH</sequence>
<dbReference type="InterPro" id="IPR019613">
    <property type="entry name" value="DUF4198"/>
</dbReference>
<reference evidence="1 2" key="1">
    <citation type="journal article" date="2013" name="J. Microbiol.">
        <title>Mucilaginibacter ginsenosidivorax sp. nov., with ginsenoside converting activity isolated from sediment.</title>
        <authorList>
            <person name="Kim J.K."/>
            <person name="Choi T.E."/>
            <person name="Liu Q.M."/>
            <person name="Park H.Y."/>
            <person name="Yi T.H."/>
            <person name="Yoon M.H."/>
            <person name="Kim S.C."/>
            <person name="Im W.T."/>
        </authorList>
    </citation>
    <scope>NUCLEOTIDE SEQUENCE [LARGE SCALE GENOMIC DNA]</scope>
    <source>
        <strain evidence="1 2">KHI28</strain>
    </source>
</reference>
<dbReference type="Proteomes" id="UP000321362">
    <property type="component" value="Chromosome"/>
</dbReference>
<dbReference type="AlphaFoldDB" id="A0A5B8VZ30"/>
<gene>
    <name evidence="1" type="ORF">FSB76_11660</name>
</gene>
<dbReference type="KEGG" id="mgk:FSB76_11660"/>
<dbReference type="Pfam" id="PF10670">
    <property type="entry name" value="DUF4198"/>
    <property type="match status" value="1"/>
</dbReference>
<name>A0A5B8VZ30_9SPHI</name>
<keyword evidence="2" id="KW-1185">Reference proteome</keyword>
<dbReference type="EMBL" id="CP042437">
    <property type="protein sequence ID" value="QEC76571.1"/>
    <property type="molecule type" value="Genomic_DNA"/>
</dbReference>